<name>A0A6N4JM86_BURCE</name>
<proteinExistence type="predicted"/>
<evidence type="ECO:0000313" key="4">
    <source>
        <dbReference type="Proteomes" id="UP000298234"/>
    </source>
</evidence>
<protein>
    <submittedName>
        <fullName evidence="2">DUF4935 domain-containing protein</fullName>
    </submittedName>
</protein>
<reference evidence="2" key="2">
    <citation type="submission" date="2020-12" db="EMBL/GenBank/DDBJ databases">
        <title>Burkholderia cepacia complex in Mexico.</title>
        <authorList>
            <person name="Estrada P."/>
        </authorList>
    </citation>
    <scope>NUCLEOTIDE SEQUENCE</scope>
    <source>
        <strain evidence="2">871</strain>
    </source>
</reference>
<dbReference type="AlphaFoldDB" id="A0A6N4JM86"/>
<organism evidence="2 5">
    <name type="scientific">Burkholderia cepacia</name>
    <name type="common">Pseudomonas cepacia</name>
    <dbReference type="NCBI Taxonomy" id="292"/>
    <lineage>
        <taxon>Bacteria</taxon>
        <taxon>Pseudomonadati</taxon>
        <taxon>Pseudomonadota</taxon>
        <taxon>Betaproteobacteria</taxon>
        <taxon>Burkholderiales</taxon>
        <taxon>Burkholderiaceae</taxon>
        <taxon>Burkholderia</taxon>
        <taxon>Burkholderia cepacia complex</taxon>
    </lineage>
</organism>
<dbReference type="Proteomes" id="UP000298234">
    <property type="component" value="Unassembled WGS sequence"/>
</dbReference>
<evidence type="ECO:0000313" key="3">
    <source>
        <dbReference type="EMBL" id="TEU48087.1"/>
    </source>
</evidence>
<reference evidence="3 4" key="1">
    <citation type="submission" date="2019-03" db="EMBL/GenBank/DDBJ databases">
        <title>Burkholderia cepacia outbreak.</title>
        <authorList>
            <person name="Farzana R."/>
            <person name="Walsh T.R."/>
        </authorList>
    </citation>
    <scope>NUCLEOTIDE SEQUENCE [LARGE SCALE GENOMIC DNA]</scope>
    <source>
        <strain evidence="4">d13</strain>
        <strain evidence="3">D13</strain>
    </source>
</reference>
<evidence type="ECO:0000313" key="5">
    <source>
        <dbReference type="Proteomes" id="UP000645612"/>
    </source>
</evidence>
<dbReference type="Pfam" id="PF16289">
    <property type="entry name" value="PIN_12"/>
    <property type="match status" value="1"/>
</dbReference>
<accession>A0A6N4JM86</accession>
<dbReference type="InterPro" id="IPR032557">
    <property type="entry name" value="DUF4935"/>
</dbReference>
<dbReference type="EMBL" id="JAEDXG010000033">
    <property type="protein sequence ID" value="MBH9700459.1"/>
    <property type="molecule type" value="Genomic_DNA"/>
</dbReference>
<dbReference type="Proteomes" id="UP000645612">
    <property type="component" value="Unassembled WGS sequence"/>
</dbReference>
<evidence type="ECO:0000259" key="1">
    <source>
        <dbReference type="Pfam" id="PF16289"/>
    </source>
</evidence>
<comment type="caution">
    <text evidence="2">The sequence shown here is derived from an EMBL/GenBank/DDBJ whole genome shotgun (WGS) entry which is preliminary data.</text>
</comment>
<sequence>MANQSQKIFLDANVVIQEGKKGSSPTLERLVDLVEAGFIEVYTTDLTKTEIAKKHIENDFNLAKDFARPHVREVLSEMIGSALPEVSKAQFKDALHKKYTASTERLFGALNATTLSIDDVKPSTVLDAYARQEGFFSGEGKKDQFPDAFIFEALKGIAEDGSKIIIVSNDGDFDKPVKETSNFSQIKTFSDLFNELGLGIDVPDVEDFLDAHDEQIVELFDEQVSSWGLGVSDVEDGEIEESTVTKVVIDHFNAFRSIKSGGDILVTGLATVTADVSYTHPDWDTAAWDSEDKVAIPFDDVSGETEVQFGVRFTLDLSVDDQGRPEAIDGVNLVSRFGLWVAIRDEYL</sequence>
<dbReference type="EMBL" id="SNSQ01000015">
    <property type="protein sequence ID" value="TEU48087.1"/>
    <property type="molecule type" value="Genomic_DNA"/>
</dbReference>
<dbReference type="RefSeq" id="WP_134255234.1">
    <property type="nucleotide sequence ID" value="NZ_CADDZZ010000001.1"/>
</dbReference>
<evidence type="ECO:0000313" key="2">
    <source>
        <dbReference type="EMBL" id="MBH9700459.1"/>
    </source>
</evidence>
<feature type="domain" description="DUF4935" evidence="1">
    <location>
        <begin position="8"/>
        <end position="173"/>
    </location>
</feature>
<gene>
    <name evidence="3" type="ORF">E3D37_15525</name>
    <name evidence="2" type="ORF">JAO13_28850</name>
</gene>